<feature type="region of interest" description="Disordered" evidence="1">
    <location>
        <begin position="120"/>
        <end position="160"/>
    </location>
</feature>
<feature type="region of interest" description="Disordered" evidence="1">
    <location>
        <begin position="207"/>
        <end position="263"/>
    </location>
</feature>
<dbReference type="EMBL" id="CAXAMN010024784">
    <property type="protein sequence ID" value="CAK9089839.1"/>
    <property type="molecule type" value="Genomic_DNA"/>
</dbReference>
<name>A0ABP0QPH2_9DINO</name>
<sequence>MAPRPLDETVPFRGPPVGHCLEEEEEASDTCCDAEESQQLDDDEPVALQVLRGSASKLPRCGHGYTLGQMGGCLCVEGAVCPATEFTYIEEIYGPYNPLPHQDHQHEIPAQLPNLLNRQGASPEETEEDKLKEPLKEQEAVDDAVAQRQNEEALKEQEYQRKRREREAKLAMELEAKKEKVAQVWTEMCEVLEKNAQEVTMQEGLTAARLKRQTPPVEKSEDRPRRVQRRRCRTPRCSELRGSLDLTLPHVRGRSPSQRARPV</sequence>
<feature type="compositionally biased region" description="Basic and acidic residues" evidence="1">
    <location>
        <begin position="149"/>
        <end position="160"/>
    </location>
</feature>
<organism evidence="2 3">
    <name type="scientific">Durusdinium trenchii</name>
    <dbReference type="NCBI Taxonomy" id="1381693"/>
    <lineage>
        <taxon>Eukaryota</taxon>
        <taxon>Sar</taxon>
        <taxon>Alveolata</taxon>
        <taxon>Dinophyceae</taxon>
        <taxon>Suessiales</taxon>
        <taxon>Symbiodiniaceae</taxon>
        <taxon>Durusdinium</taxon>
    </lineage>
</organism>
<dbReference type="Proteomes" id="UP001642484">
    <property type="component" value="Unassembled WGS sequence"/>
</dbReference>
<keyword evidence="3" id="KW-1185">Reference proteome</keyword>
<feature type="compositionally biased region" description="Basic and acidic residues" evidence="1">
    <location>
        <begin position="129"/>
        <end position="139"/>
    </location>
</feature>
<comment type="caution">
    <text evidence="2">The sequence shown here is derived from an EMBL/GenBank/DDBJ whole genome shotgun (WGS) entry which is preliminary data.</text>
</comment>
<evidence type="ECO:0000313" key="2">
    <source>
        <dbReference type="EMBL" id="CAK9089839.1"/>
    </source>
</evidence>
<evidence type="ECO:0008006" key="4">
    <source>
        <dbReference type="Google" id="ProtNLM"/>
    </source>
</evidence>
<accession>A0ABP0QPH2</accession>
<protein>
    <recommendedName>
        <fullName evidence="4">Clathrin light chain</fullName>
    </recommendedName>
</protein>
<proteinExistence type="predicted"/>
<evidence type="ECO:0000313" key="3">
    <source>
        <dbReference type="Proteomes" id="UP001642484"/>
    </source>
</evidence>
<evidence type="ECO:0000256" key="1">
    <source>
        <dbReference type="SAM" id="MobiDB-lite"/>
    </source>
</evidence>
<reference evidence="2 3" key="1">
    <citation type="submission" date="2024-02" db="EMBL/GenBank/DDBJ databases">
        <authorList>
            <person name="Chen Y."/>
            <person name="Shah S."/>
            <person name="Dougan E. K."/>
            <person name="Thang M."/>
            <person name="Chan C."/>
        </authorList>
    </citation>
    <scope>NUCLEOTIDE SEQUENCE [LARGE SCALE GENOMIC DNA]</scope>
</reference>
<gene>
    <name evidence="2" type="ORF">CCMP2556_LOCUS43211</name>
</gene>